<feature type="domain" description="Alanine racemase C-terminal" evidence="5">
    <location>
        <begin position="263"/>
        <end position="390"/>
    </location>
</feature>
<keyword evidence="3 4" id="KW-0413">Isomerase</keyword>
<dbReference type="HAMAP" id="MF_01201">
    <property type="entry name" value="Ala_racemase"/>
    <property type="match status" value="1"/>
</dbReference>
<evidence type="ECO:0000259" key="5">
    <source>
        <dbReference type="SMART" id="SM01005"/>
    </source>
</evidence>
<evidence type="ECO:0000313" key="6">
    <source>
        <dbReference type="EMBL" id="BDZ59168.1"/>
    </source>
</evidence>
<gene>
    <name evidence="6" type="primary">alr</name>
    <name evidence="6" type="ORF">GCM10025872_28250</name>
</gene>
<reference evidence="6" key="2">
    <citation type="submission" date="2023-02" db="EMBL/GenBank/DDBJ databases">
        <authorList>
            <person name="Sun Q."/>
            <person name="Mori K."/>
        </authorList>
    </citation>
    <scope>NUCLEOTIDE SEQUENCE</scope>
    <source>
        <strain evidence="6">NBRC 110608</strain>
    </source>
</reference>
<keyword evidence="2 4" id="KW-0663">Pyridoxal phosphate</keyword>
<dbReference type="InterPro" id="IPR011079">
    <property type="entry name" value="Ala_racemase_C"/>
</dbReference>
<dbReference type="PANTHER" id="PTHR30511">
    <property type="entry name" value="ALANINE RACEMASE"/>
    <property type="match status" value="1"/>
</dbReference>
<sequence>MSFGWRTIRRAKLTGMNDQPPAWITVDLTAIQQNVARLKEYAGDAEVMAVVKGDAYGHGLLPVARAALRGGATWLGVAQMSEALALREAGIEAPVLTWLTAPGTDFQPAVRAGIDIGVPAVWELEAAVAAARITGTAARVQLKVDTGLGRNGAFGADWDALRDAAAKAQAEGSVEVVGLFTHFAYADAPEHPTVLTQQELFAERVRDAERAGLRLQTRHMSNSAATLTQPSAAWDMVRPGLAVYGLTPVPQIGDPAHFGLRPAMRVQARATVTKRVPAGQGVSYAHTYVTDRETSLVDVPIGYADGVPRAGSSVGPVLVNGERHTVAGRVCMDQFVVDVGDEEVAAGDPIVLFGPGDGGEPTAQDWAEATGTISYEIVARMSSRLPRTYVGGEEPA</sequence>
<dbReference type="Gene3D" id="2.40.37.10">
    <property type="entry name" value="Lyase, Ornithine Decarboxylase, Chain A, domain 1"/>
    <property type="match status" value="1"/>
</dbReference>
<dbReference type="Pfam" id="PF00842">
    <property type="entry name" value="Ala_racemase_C"/>
    <property type="match status" value="1"/>
</dbReference>
<organism evidence="6">
    <name type="scientific">Barrientosiimonas endolithica</name>
    <dbReference type="NCBI Taxonomy" id="1535208"/>
    <lineage>
        <taxon>Bacteria</taxon>
        <taxon>Bacillati</taxon>
        <taxon>Actinomycetota</taxon>
        <taxon>Actinomycetes</taxon>
        <taxon>Micrococcales</taxon>
        <taxon>Dermacoccaceae</taxon>
        <taxon>Barrientosiimonas</taxon>
    </lineage>
</organism>
<comment type="function">
    <text evidence="4">Catalyzes the interconversion of L-alanine and D-alanine. May also act on other amino acids.</text>
</comment>
<comment type="similarity">
    <text evidence="4">Belongs to the alanine racemase family.</text>
</comment>
<dbReference type="PROSITE" id="PS00395">
    <property type="entry name" value="ALANINE_RACEMASE"/>
    <property type="match status" value="1"/>
</dbReference>
<dbReference type="InterPro" id="IPR001608">
    <property type="entry name" value="Ala_racemase_N"/>
</dbReference>
<dbReference type="SMART" id="SM01005">
    <property type="entry name" value="Ala_racemase_C"/>
    <property type="match status" value="1"/>
</dbReference>
<dbReference type="PRINTS" id="PR00992">
    <property type="entry name" value="ALARACEMASE"/>
</dbReference>
<dbReference type="NCBIfam" id="TIGR00492">
    <property type="entry name" value="alr"/>
    <property type="match status" value="1"/>
</dbReference>
<dbReference type="Gene3D" id="3.20.20.10">
    <property type="entry name" value="Alanine racemase"/>
    <property type="match status" value="1"/>
</dbReference>
<comment type="cofactor">
    <cofactor evidence="1 4">
        <name>pyridoxal 5'-phosphate</name>
        <dbReference type="ChEBI" id="CHEBI:597326"/>
    </cofactor>
</comment>
<evidence type="ECO:0000256" key="4">
    <source>
        <dbReference type="HAMAP-Rule" id="MF_01201"/>
    </source>
</evidence>
<dbReference type="EMBL" id="AP027735">
    <property type="protein sequence ID" value="BDZ59168.1"/>
    <property type="molecule type" value="Genomic_DNA"/>
</dbReference>
<comment type="catalytic activity">
    <reaction evidence="4">
        <text>L-alanine = D-alanine</text>
        <dbReference type="Rhea" id="RHEA:20249"/>
        <dbReference type="ChEBI" id="CHEBI:57416"/>
        <dbReference type="ChEBI" id="CHEBI:57972"/>
        <dbReference type="EC" id="5.1.1.1"/>
    </reaction>
</comment>
<name>A0ABM8HDU7_9MICO</name>
<feature type="active site" description="Proton acceptor; specific for L-alanine" evidence="4">
    <location>
        <position position="284"/>
    </location>
</feature>
<comment type="pathway">
    <text evidence="4">Amino-acid biosynthesis; D-alanine biosynthesis; D-alanine from L-alanine: step 1/1.</text>
</comment>
<dbReference type="EC" id="5.1.1.1" evidence="4"/>
<evidence type="ECO:0000256" key="3">
    <source>
        <dbReference type="ARBA" id="ARBA00023235"/>
    </source>
</evidence>
<dbReference type="InterPro" id="IPR009006">
    <property type="entry name" value="Ala_racemase/Decarboxylase_C"/>
</dbReference>
<feature type="modified residue" description="N6-(pyridoxal phosphate)lysine" evidence="4">
    <location>
        <position position="52"/>
    </location>
</feature>
<accession>A0ABM8HDU7</accession>
<dbReference type="SUPFAM" id="SSF50621">
    <property type="entry name" value="Alanine racemase C-terminal domain-like"/>
    <property type="match status" value="1"/>
</dbReference>
<evidence type="ECO:0000256" key="2">
    <source>
        <dbReference type="ARBA" id="ARBA00022898"/>
    </source>
</evidence>
<protein>
    <recommendedName>
        <fullName evidence="4">Alanine racemase</fullName>
        <ecNumber evidence="4">5.1.1.1</ecNumber>
    </recommendedName>
</protein>
<evidence type="ECO:0000256" key="1">
    <source>
        <dbReference type="ARBA" id="ARBA00001933"/>
    </source>
</evidence>
<feature type="binding site" evidence="4">
    <location>
        <position position="332"/>
    </location>
    <ligand>
        <name>substrate</name>
    </ligand>
</feature>
<feature type="binding site" evidence="4">
    <location>
        <position position="150"/>
    </location>
    <ligand>
        <name>substrate</name>
    </ligand>
</feature>
<dbReference type="InterPro" id="IPR029066">
    <property type="entry name" value="PLP-binding_barrel"/>
</dbReference>
<dbReference type="InterPro" id="IPR000821">
    <property type="entry name" value="Ala_racemase"/>
</dbReference>
<dbReference type="InterPro" id="IPR020622">
    <property type="entry name" value="Ala_racemase_pyridoxalP-BS"/>
</dbReference>
<dbReference type="PANTHER" id="PTHR30511:SF0">
    <property type="entry name" value="ALANINE RACEMASE, CATABOLIC-RELATED"/>
    <property type="match status" value="1"/>
</dbReference>
<dbReference type="Pfam" id="PF01168">
    <property type="entry name" value="Ala_racemase_N"/>
    <property type="match status" value="1"/>
</dbReference>
<dbReference type="SUPFAM" id="SSF51419">
    <property type="entry name" value="PLP-binding barrel"/>
    <property type="match status" value="1"/>
</dbReference>
<dbReference type="CDD" id="cd00430">
    <property type="entry name" value="PLPDE_III_AR"/>
    <property type="match status" value="1"/>
</dbReference>
<reference evidence="6" key="1">
    <citation type="journal article" date="2014" name="Int. J. Syst. Evol. Microbiol.">
        <title>Complete genome of a new Firmicutes species belonging to the dominant human colonic microbiota ('Ruminococcus bicirculans') reveals two chromosomes and a selective capacity to utilize plant glucans.</title>
        <authorList>
            <consortium name="NISC Comparative Sequencing Program"/>
            <person name="Wegmann U."/>
            <person name="Louis P."/>
            <person name="Goesmann A."/>
            <person name="Henrissat B."/>
            <person name="Duncan S.H."/>
            <person name="Flint H.J."/>
        </authorList>
    </citation>
    <scope>NUCLEOTIDE SEQUENCE</scope>
    <source>
        <strain evidence="6">NBRC 110608</strain>
    </source>
</reference>
<feature type="active site" description="Proton acceptor; specific for D-alanine" evidence="4">
    <location>
        <position position="52"/>
    </location>
</feature>
<proteinExistence type="inferred from homology"/>